<protein>
    <submittedName>
        <fullName evidence="3">ANTAR domain-containing protein</fullName>
    </submittedName>
</protein>
<feature type="compositionally biased region" description="Basic and acidic residues" evidence="1">
    <location>
        <begin position="23"/>
        <end position="34"/>
    </location>
</feature>
<feature type="region of interest" description="Disordered" evidence="1">
    <location>
        <begin position="1"/>
        <end position="36"/>
    </location>
</feature>
<dbReference type="InterPro" id="IPR036388">
    <property type="entry name" value="WH-like_DNA-bd_sf"/>
</dbReference>
<dbReference type="Pfam" id="PF03861">
    <property type="entry name" value="ANTAR"/>
    <property type="match status" value="1"/>
</dbReference>
<dbReference type="Gene3D" id="1.10.10.10">
    <property type="entry name" value="Winged helix-like DNA-binding domain superfamily/Winged helix DNA-binding domain"/>
    <property type="match status" value="1"/>
</dbReference>
<dbReference type="EMBL" id="CP109546">
    <property type="protein sequence ID" value="WTZ15009.1"/>
    <property type="molecule type" value="Genomic_DNA"/>
</dbReference>
<organism evidence="3">
    <name type="scientific">Streptomyces sp. NBC_01393</name>
    <dbReference type="NCBI Taxonomy" id="2903851"/>
    <lineage>
        <taxon>Bacteria</taxon>
        <taxon>Bacillati</taxon>
        <taxon>Actinomycetota</taxon>
        <taxon>Actinomycetes</taxon>
        <taxon>Kitasatosporales</taxon>
        <taxon>Streptomycetaceae</taxon>
        <taxon>Streptomyces</taxon>
    </lineage>
</organism>
<gene>
    <name evidence="3" type="ORF">OG699_35785</name>
</gene>
<sequence>MTQRPRPKRGRPLASEPLAPSQDRQRPHPGDTDRSLAATATWGAEDSAAADEAAAVQKQAGRPRHAWAVHAVIDQATGVVMALGRLRADQARTVLTEVSQRTNVTLYRIAELLTAWAHTSELNLGIRIALEEAIRQQHRTRR</sequence>
<reference evidence="3" key="1">
    <citation type="submission" date="2022-10" db="EMBL/GenBank/DDBJ databases">
        <title>The complete genomes of actinobacterial strains from the NBC collection.</title>
        <authorList>
            <person name="Joergensen T.S."/>
            <person name="Alvarez Arevalo M."/>
            <person name="Sterndorff E.B."/>
            <person name="Faurdal D."/>
            <person name="Vuksanovic O."/>
            <person name="Mourched A.-S."/>
            <person name="Charusanti P."/>
            <person name="Shaw S."/>
            <person name="Blin K."/>
            <person name="Weber T."/>
        </authorList>
    </citation>
    <scope>NUCLEOTIDE SEQUENCE</scope>
    <source>
        <strain evidence="3">NBC_01393</strain>
    </source>
</reference>
<dbReference type="PROSITE" id="PS50921">
    <property type="entry name" value="ANTAR"/>
    <property type="match status" value="1"/>
</dbReference>
<accession>A0AAU3ICQ6</accession>
<evidence type="ECO:0000259" key="2">
    <source>
        <dbReference type="PROSITE" id="PS50921"/>
    </source>
</evidence>
<dbReference type="InterPro" id="IPR005561">
    <property type="entry name" value="ANTAR"/>
</dbReference>
<dbReference type="SMART" id="SM01012">
    <property type="entry name" value="ANTAR"/>
    <property type="match status" value="1"/>
</dbReference>
<feature type="domain" description="ANTAR" evidence="2">
    <location>
        <begin position="53"/>
        <end position="114"/>
    </location>
</feature>
<name>A0AAU3ICQ6_9ACTN</name>
<dbReference type="GO" id="GO:0003723">
    <property type="term" value="F:RNA binding"/>
    <property type="evidence" value="ECO:0007669"/>
    <property type="project" value="InterPro"/>
</dbReference>
<evidence type="ECO:0000313" key="3">
    <source>
        <dbReference type="EMBL" id="WTZ15009.1"/>
    </source>
</evidence>
<feature type="compositionally biased region" description="Basic residues" evidence="1">
    <location>
        <begin position="1"/>
        <end position="11"/>
    </location>
</feature>
<evidence type="ECO:0000256" key="1">
    <source>
        <dbReference type="SAM" id="MobiDB-lite"/>
    </source>
</evidence>
<dbReference type="AlphaFoldDB" id="A0AAU3ICQ6"/>
<proteinExistence type="predicted"/>